<organism evidence="3 4">
    <name type="scientific">Streptomyces luteolus</name>
    <dbReference type="NCBI Taxonomy" id="3043615"/>
    <lineage>
        <taxon>Bacteria</taxon>
        <taxon>Bacillati</taxon>
        <taxon>Actinomycetota</taxon>
        <taxon>Actinomycetes</taxon>
        <taxon>Kitasatosporales</taxon>
        <taxon>Streptomycetaceae</taxon>
        <taxon>Streptomyces</taxon>
    </lineage>
</organism>
<evidence type="ECO:0000313" key="4">
    <source>
        <dbReference type="Proteomes" id="UP001237105"/>
    </source>
</evidence>
<feature type="compositionally biased region" description="Pro residues" evidence="1">
    <location>
        <begin position="53"/>
        <end position="69"/>
    </location>
</feature>
<evidence type="ECO:0000256" key="1">
    <source>
        <dbReference type="SAM" id="MobiDB-lite"/>
    </source>
</evidence>
<gene>
    <name evidence="3" type="ORF">QIT00_14630</name>
</gene>
<sequence>MADQGQGGVRWNPETQSWDTGGPQPAPYTPPPPPRPEHAPGAAEQGPGAPESGPSPYPRPEYGPEPQQPPWFRRGAVVGSVVVAVLAAGVGSYLLWGGGEEPAPDAKPSASASASSLPAESGEPTAEPSPSESASPSASAPPGYRMVDEAEFRLAVPEDWERRTEEGKNGVTLYYYEAPAGPERIQVFRVTEADATPMSTVELAEKDLKRLPGYERNSLGEVGEGAELDYSYTSEEWAMDLRTLDRVVPAGPEGSTLWAVLSIGPEGDWPGQRQVLEDALGAFGPR</sequence>
<keyword evidence="4" id="KW-1185">Reference proteome</keyword>
<dbReference type="Proteomes" id="UP001237105">
    <property type="component" value="Unassembled WGS sequence"/>
</dbReference>
<proteinExistence type="predicted"/>
<dbReference type="RefSeq" id="WP_282535661.1">
    <property type="nucleotide sequence ID" value="NZ_JASCIS010000012.1"/>
</dbReference>
<dbReference type="EMBL" id="JASCIS010000012">
    <property type="protein sequence ID" value="MDI3419781.1"/>
    <property type="molecule type" value="Genomic_DNA"/>
</dbReference>
<feature type="region of interest" description="Disordered" evidence="1">
    <location>
        <begin position="101"/>
        <end position="144"/>
    </location>
</feature>
<feature type="compositionally biased region" description="Low complexity" evidence="1">
    <location>
        <begin position="106"/>
        <end position="142"/>
    </location>
</feature>
<feature type="transmembrane region" description="Helical" evidence="2">
    <location>
        <begin position="76"/>
        <end position="96"/>
    </location>
</feature>
<keyword evidence="2" id="KW-1133">Transmembrane helix</keyword>
<feature type="region of interest" description="Disordered" evidence="1">
    <location>
        <begin position="1"/>
        <end position="72"/>
    </location>
</feature>
<evidence type="ECO:0000256" key="2">
    <source>
        <dbReference type="SAM" id="Phobius"/>
    </source>
</evidence>
<name>A0ABT6SW13_9ACTN</name>
<comment type="caution">
    <text evidence="3">The sequence shown here is derived from an EMBL/GenBank/DDBJ whole genome shotgun (WGS) entry which is preliminary data.</text>
</comment>
<evidence type="ECO:0008006" key="5">
    <source>
        <dbReference type="Google" id="ProtNLM"/>
    </source>
</evidence>
<protein>
    <recommendedName>
        <fullName evidence="5">Serine/arginine repetitive matrix protein 2</fullName>
    </recommendedName>
</protein>
<feature type="compositionally biased region" description="Low complexity" evidence="1">
    <location>
        <begin position="39"/>
        <end position="52"/>
    </location>
</feature>
<keyword evidence="2" id="KW-0812">Transmembrane</keyword>
<accession>A0ABT6SW13</accession>
<keyword evidence="2" id="KW-0472">Membrane</keyword>
<evidence type="ECO:0000313" key="3">
    <source>
        <dbReference type="EMBL" id="MDI3419781.1"/>
    </source>
</evidence>
<reference evidence="3 4" key="1">
    <citation type="submission" date="2023-05" db="EMBL/GenBank/DDBJ databases">
        <title>Draft genome sequence of Streptomyces sp. B-S-A12 isolated from a cave soil in Thailand.</title>
        <authorList>
            <person name="Chamroensaksri N."/>
            <person name="Muangham S."/>
        </authorList>
    </citation>
    <scope>NUCLEOTIDE SEQUENCE [LARGE SCALE GENOMIC DNA]</scope>
    <source>
        <strain evidence="3 4">B-S-A12</strain>
    </source>
</reference>
<feature type="compositionally biased region" description="Pro residues" evidence="1">
    <location>
        <begin position="24"/>
        <end position="34"/>
    </location>
</feature>